<dbReference type="EC" id="3.1.1.3" evidence="1"/>
<keyword evidence="1" id="KW-0378">Hydrolase</keyword>
<comment type="caution">
    <text evidence="1">The sequence shown here is derived from an EMBL/GenBank/DDBJ whole genome shotgun (WGS) entry which is preliminary data.</text>
</comment>
<evidence type="ECO:0000313" key="1">
    <source>
        <dbReference type="EMBL" id="MBM7507634.1"/>
    </source>
</evidence>
<dbReference type="InterPro" id="IPR029058">
    <property type="entry name" value="AB_hydrolase_fold"/>
</dbReference>
<dbReference type="RefSeq" id="WP_193670710.1">
    <property type="nucleotide sequence ID" value="NZ_JACDTV010000017.1"/>
</dbReference>
<dbReference type="GO" id="GO:0004806">
    <property type="term" value="F:triacylglycerol lipase activity"/>
    <property type="evidence" value="ECO:0007669"/>
    <property type="project" value="UniProtKB-EC"/>
</dbReference>
<dbReference type="PANTHER" id="PTHR32015:SF1">
    <property type="entry name" value="LIPASE"/>
    <property type="match status" value="1"/>
</dbReference>
<keyword evidence="2" id="KW-1185">Reference proteome</keyword>
<dbReference type="SUPFAM" id="SSF53474">
    <property type="entry name" value="alpha/beta-Hydrolases"/>
    <property type="match status" value="1"/>
</dbReference>
<dbReference type="InterPro" id="IPR002918">
    <property type="entry name" value="Lipase_EstA/Esterase_EstB"/>
</dbReference>
<dbReference type="Proteomes" id="UP000732378">
    <property type="component" value="Unassembled WGS sequence"/>
</dbReference>
<accession>A0ABS2M8W6</accession>
<organism evidence="1 2">
    <name type="scientific">Nocardioides salarius</name>
    <dbReference type="NCBI Taxonomy" id="374513"/>
    <lineage>
        <taxon>Bacteria</taxon>
        <taxon>Bacillati</taxon>
        <taxon>Actinomycetota</taxon>
        <taxon>Actinomycetes</taxon>
        <taxon>Propionibacteriales</taxon>
        <taxon>Nocardioidaceae</taxon>
        <taxon>Nocardioides</taxon>
    </lineage>
</organism>
<dbReference type="PANTHER" id="PTHR32015">
    <property type="entry name" value="FASTING INDUCED LIPASE"/>
    <property type="match status" value="1"/>
</dbReference>
<reference evidence="1 2" key="1">
    <citation type="submission" date="2021-01" db="EMBL/GenBank/DDBJ databases">
        <title>Sequencing the genomes of 1000 actinobacteria strains.</title>
        <authorList>
            <person name="Klenk H.-P."/>
        </authorList>
    </citation>
    <scope>NUCLEOTIDE SEQUENCE [LARGE SCALE GENOMIC DNA]</scope>
    <source>
        <strain evidence="1 2">DSM 18239</strain>
    </source>
</reference>
<dbReference type="Gene3D" id="3.40.50.1820">
    <property type="entry name" value="alpha/beta hydrolase"/>
    <property type="match status" value="1"/>
</dbReference>
<dbReference type="EMBL" id="JAFBBZ010000001">
    <property type="protein sequence ID" value="MBM7507634.1"/>
    <property type="molecule type" value="Genomic_DNA"/>
</dbReference>
<sequence length="313" mass="33446">MRRLPAVLVVLLTALGLTGALVPVGAVAAERYPVPYNFLPYALLGGAQSDAPGTNDWDCRPSRRHPRPVVLVHGTFGNRATNWQTYGPLLANEGYCVFALTYGVDDLGGPATEVFGGMRRMQSSARELKRFVGDVRRATGARKVDLVGHSQGTLMPSWYVKFLGGAKHVKRYVSIAPLWHGTEVGGAAALAGSASGMPVDSSVPFCVACGQFSPDSRFLRRIRRGGVAVEGIDYTNIVTRYDELVVPHTSGIERGMTNIVVQDECATDYAEHFQIVADPVAAGHVLHALDPQRRTPVGCSVVLPFVGGPPPAG</sequence>
<gene>
    <name evidence="1" type="ORF">JOE61_001448</name>
</gene>
<dbReference type="Pfam" id="PF01674">
    <property type="entry name" value="Lipase_2"/>
    <property type="match status" value="1"/>
</dbReference>
<evidence type="ECO:0000313" key="2">
    <source>
        <dbReference type="Proteomes" id="UP000732378"/>
    </source>
</evidence>
<protein>
    <submittedName>
        <fullName evidence="1">Triacylglycerol lipase</fullName>
        <ecNumber evidence="1">3.1.1.3</ecNumber>
    </submittedName>
</protein>
<proteinExistence type="predicted"/>
<name>A0ABS2M8W6_9ACTN</name>